<name>A0A6A6VSE4_9PEZI</name>
<protein>
    <recommendedName>
        <fullName evidence="3">CBF1-interacting co-repressor CIR N-terminal domain-containing protein</fullName>
    </recommendedName>
</protein>
<gene>
    <name evidence="4" type="ORF">EJ05DRAFT_165243</name>
</gene>
<accession>A0A6A6VSE4</accession>
<evidence type="ECO:0000256" key="2">
    <source>
        <dbReference type="SAM" id="MobiDB-lite"/>
    </source>
</evidence>
<feature type="compositionally biased region" description="Basic and acidic residues" evidence="2">
    <location>
        <begin position="329"/>
        <end position="346"/>
    </location>
</feature>
<reference evidence="4" key="1">
    <citation type="journal article" date="2020" name="Stud. Mycol.">
        <title>101 Dothideomycetes genomes: a test case for predicting lifestyles and emergence of pathogens.</title>
        <authorList>
            <person name="Haridas S."/>
            <person name="Albert R."/>
            <person name="Binder M."/>
            <person name="Bloem J."/>
            <person name="Labutti K."/>
            <person name="Salamov A."/>
            <person name="Andreopoulos B."/>
            <person name="Baker S."/>
            <person name="Barry K."/>
            <person name="Bills G."/>
            <person name="Bluhm B."/>
            <person name="Cannon C."/>
            <person name="Castanera R."/>
            <person name="Culley D."/>
            <person name="Daum C."/>
            <person name="Ezra D."/>
            <person name="Gonzalez J."/>
            <person name="Henrissat B."/>
            <person name="Kuo A."/>
            <person name="Liang C."/>
            <person name="Lipzen A."/>
            <person name="Lutzoni F."/>
            <person name="Magnuson J."/>
            <person name="Mondo S."/>
            <person name="Nolan M."/>
            <person name="Ohm R."/>
            <person name="Pangilinan J."/>
            <person name="Park H.-J."/>
            <person name="Ramirez L."/>
            <person name="Alfaro M."/>
            <person name="Sun H."/>
            <person name="Tritt A."/>
            <person name="Yoshinaga Y."/>
            <person name="Zwiers L.-H."/>
            <person name="Turgeon B."/>
            <person name="Goodwin S."/>
            <person name="Spatafora J."/>
            <person name="Crous P."/>
            <person name="Grigoriev I."/>
        </authorList>
    </citation>
    <scope>NUCLEOTIDE SEQUENCE</scope>
    <source>
        <strain evidence="4">CBS 121739</strain>
    </source>
</reference>
<keyword evidence="1" id="KW-0175">Coiled coil</keyword>
<evidence type="ECO:0000313" key="4">
    <source>
        <dbReference type="EMBL" id="KAF2753588.1"/>
    </source>
</evidence>
<feature type="domain" description="CBF1-interacting co-repressor CIR N-terminal" evidence="3">
    <location>
        <begin position="10"/>
        <end position="46"/>
    </location>
</feature>
<dbReference type="PANTHER" id="PTHR22093:SF0">
    <property type="entry name" value="LEUKOCYTE RECEPTOR CLUSTER MEMBER 1"/>
    <property type="match status" value="1"/>
</dbReference>
<dbReference type="EMBL" id="ML996583">
    <property type="protein sequence ID" value="KAF2753588.1"/>
    <property type="molecule type" value="Genomic_DNA"/>
</dbReference>
<feature type="compositionally biased region" description="Basic and acidic residues" evidence="2">
    <location>
        <begin position="266"/>
        <end position="284"/>
    </location>
</feature>
<feature type="compositionally biased region" description="Basic residues" evidence="2">
    <location>
        <begin position="288"/>
        <end position="301"/>
    </location>
</feature>
<evidence type="ECO:0000259" key="3">
    <source>
        <dbReference type="SMART" id="SM01083"/>
    </source>
</evidence>
<dbReference type="AlphaFoldDB" id="A0A6A6VSE4"/>
<proteinExistence type="predicted"/>
<feature type="region of interest" description="Disordered" evidence="2">
    <location>
        <begin position="266"/>
        <end position="384"/>
    </location>
</feature>
<dbReference type="SMART" id="SM01083">
    <property type="entry name" value="Cir_N"/>
    <property type="match status" value="1"/>
</dbReference>
<evidence type="ECO:0000256" key="1">
    <source>
        <dbReference type="SAM" id="Coils"/>
    </source>
</evidence>
<feature type="compositionally biased region" description="Basic and acidic residues" evidence="2">
    <location>
        <begin position="183"/>
        <end position="193"/>
    </location>
</feature>
<dbReference type="GeneID" id="54480500"/>
<dbReference type="InterPro" id="IPR019339">
    <property type="entry name" value="CIR_N_dom"/>
</dbReference>
<evidence type="ECO:0000313" key="5">
    <source>
        <dbReference type="Proteomes" id="UP000799437"/>
    </source>
</evidence>
<sequence length="384" mass="44607">MPLHLLGKKSWNVYNTDNIERVKRDEAIAAAHEEEVDRIMQEHDAAKRLAILRGVTPPRTPTPPPAPDFRNHDKPQDVHRIVEGSSGRERKKRKLAGEDDTDRDIRLARAKREDADAARETVTDDASRNKMMKNAQLYDPKGHMNLFAVDEKEVRKAQKEAEIAEEKRKKKQEAEQANSMRFSDAEGRGKALDKGPWYASGTKLVHATQGDSGAVGVAISAEEESSKNVWGRPDPNRKSRDASRVVSNDPLAFMKKAQVQLKQVEKDRQSWVEQREKEDIELRATAKSQRKHKSRRSRSRSRSLDGFRLDATQDDPNDSHERRYKASKHREYRDRSPRCRTTEHERHKSSRRRHHRSRSRDHGRRYSRERPRHRDRTSNSHHYG</sequence>
<feature type="compositionally biased region" description="Basic and acidic residues" evidence="2">
    <location>
        <begin position="69"/>
        <end position="88"/>
    </location>
</feature>
<feature type="compositionally biased region" description="Pro residues" evidence="2">
    <location>
        <begin position="58"/>
        <end position="67"/>
    </location>
</feature>
<feature type="region of interest" description="Disordered" evidence="2">
    <location>
        <begin position="160"/>
        <end position="197"/>
    </location>
</feature>
<dbReference type="Proteomes" id="UP000799437">
    <property type="component" value="Unassembled WGS sequence"/>
</dbReference>
<organism evidence="4 5">
    <name type="scientific">Pseudovirgaria hyperparasitica</name>
    <dbReference type="NCBI Taxonomy" id="470096"/>
    <lineage>
        <taxon>Eukaryota</taxon>
        <taxon>Fungi</taxon>
        <taxon>Dikarya</taxon>
        <taxon>Ascomycota</taxon>
        <taxon>Pezizomycotina</taxon>
        <taxon>Dothideomycetes</taxon>
        <taxon>Dothideomycetes incertae sedis</taxon>
        <taxon>Acrospermales</taxon>
        <taxon>Acrospermaceae</taxon>
        <taxon>Pseudovirgaria</taxon>
    </lineage>
</organism>
<dbReference type="OrthoDB" id="2159131at2759"/>
<dbReference type="RefSeq" id="XP_033596039.1">
    <property type="nucleotide sequence ID" value="XM_033739446.1"/>
</dbReference>
<feature type="compositionally biased region" description="Basic and acidic residues" evidence="2">
    <location>
        <begin position="234"/>
        <end position="243"/>
    </location>
</feature>
<feature type="compositionally biased region" description="Basic residues" evidence="2">
    <location>
        <begin position="347"/>
        <end position="363"/>
    </location>
</feature>
<dbReference type="PANTHER" id="PTHR22093">
    <property type="entry name" value="LEUKOCYTE RECEPTOR CLUSTER LRC MEMBER 1"/>
    <property type="match status" value="1"/>
</dbReference>
<feature type="coiled-coil region" evidence="1">
    <location>
        <begin position="22"/>
        <end position="49"/>
    </location>
</feature>
<feature type="region of interest" description="Disordered" evidence="2">
    <location>
        <begin position="55"/>
        <end position="105"/>
    </location>
</feature>
<keyword evidence="5" id="KW-1185">Reference proteome</keyword>
<feature type="region of interest" description="Disordered" evidence="2">
    <location>
        <begin position="216"/>
        <end position="249"/>
    </location>
</feature>
<dbReference type="InterPro" id="IPR039875">
    <property type="entry name" value="LENG1-like"/>
</dbReference>